<comment type="caution">
    <text evidence="2">The sequence shown here is derived from an EMBL/GenBank/DDBJ whole genome shotgun (WGS) entry which is preliminary data.</text>
</comment>
<protein>
    <submittedName>
        <fullName evidence="2">Uncharacterized protein</fullName>
    </submittedName>
</protein>
<evidence type="ECO:0000313" key="3">
    <source>
        <dbReference type="Proteomes" id="UP001141253"/>
    </source>
</evidence>
<reference evidence="2" key="1">
    <citation type="submission" date="2022-10" db="EMBL/GenBank/DDBJ databases">
        <authorList>
            <person name="Hyden B.L."/>
            <person name="Feng K."/>
            <person name="Yates T."/>
            <person name="Jawdy S."/>
            <person name="Smart L.B."/>
            <person name="Muchero W."/>
        </authorList>
    </citation>
    <scope>NUCLEOTIDE SEQUENCE</scope>
    <source>
        <tissue evidence="2">Shoot tip</tissue>
    </source>
</reference>
<name>A0ABQ9BMI8_9ROSI</name>
<dbReference type="Proteomes" id="UP001141253">
    <property type="component" value="Chromosome 3"/>
</dbReference>
<evidence type="ECO:0000256" key="1">
    <source>
        <dbReference type="SAM" id="Phobius"/>
    </source>
</evidence>
<feature type="transmembrane region" description="Helical" evidence="1">
    <location>
        <begin position="59"/>
        <end position="78"/>
    </location>
</feature>
<organism evidence="2 3">
    <name type="scientific">Salix suchowensis</name>
    <dbReference type="NCBI Taxonomy" id="1278906"/>
    <lineage>
        <taxon>Eukaryota</taxon>
        <taxon>Viridiplantae</taxon>
        <taxon>Streptophyta</taxon>
        <taxon>Embryophyta</taxon>
        <taxon>Tracheophyta</taxon>
        <taxon>Spermatophyta</taxon>
        <taxon>Magnoliopsida</taxon>
        <taxon>eudicotyledons</taxon>
        <taxon>Gunneridae</taxon>
        <taxon>Pentapetalae</taxon>
        <taxon>rosids</taxon>
        <taxon>fabids</taxon>
        <taxon>Malpighiales</taxon>
        <taxon>Salicaceae</taxon>
        <taxon>Saliceae</taxon>
        <taxon>Salix</taxon>
    </lineage>
</organism>
<keyword evidence="1" id="KW-1133">Transmembrane helix</keyword>
<keyword evidence="1" id="KW-0812">Transmembrane</keyword>
<dbReference type="EMBL" id="JAPFFI010000007">
    <property type="protein sequence ID" value="KAJ6388378.1"/>
    <property type="molecule type" value="Genomic_DNA"/>
</dbReference>
<sequence length="80" mass="9537">MGLEEKLHHPGTGKVRNYMDTKQVAVSPFLRATRRKSLVNTTTSYIYINISSGRSFNCFFFFFWMKLYSVKFILWVRVKF</sequence>
<keyword evidence="3" id="KW-1185">Reference proteome</keyword>
<accession>A0ABQ9BMI8</accession>
<proteinExistence type="predicted"/>
<evidence type="ECO:0000313" key="2">
    <source>
        <dbReference type="EMBL" id="KAJ6388378.1"/>
    </source>
</evidence>
<keyword evidence="1" id="KW-0472">Membrane</keyword>
<reference evidence="2" key="2">
    <citation type="journal article" date="2023" name="Int. J. Mol. Sci.">
        <title>De Novo Assembly and Annotation of 11 Diverse Shrub Willow (Salix) Genomes Reveals Novel Gene Organization in Sex-Linked Regions.</title>
        <authorList>
            <person name="Hyden B."/>
            <person name="Feng K."/>
            <person name="Yates T.B."/>
            <person name="Jawdy S."/>
            <person name="Cereghino C."/>
            <person name="Smart L.B."/>
            <person name="Muchero W."/>
        </authorList>
    </citation>
    <scope>NUCLEOTIDE SEQUENCE</scope>
    <source>
        <tissue evidence="2">Shoot tip</tissue>
    </source>
</reference>
<gene>
    <name evidence="2" type="ORF">OIU77_026873</name>
</gene>